<organism evidence="5 6">
    <name type="scientific">Citricoccus muralis</name>
    <dbReference type="NCBI Taxonomy" id="169134"/>
    <lineage>
        <taxon>Bacteria</taxon>
        <taxon>Bacillati</taxon>
        <taxon>Actinomycetota</taxon>
        <taxon>Actinomycetes</taxon>
        <taxon>Micrococcales</taxon>
        <taxon>Micrococcaceae</taxon>
        <taxon>Citricoccus</taxon>
    </lineage>
</organism>
<dbReference type="InterPro" id="IPR036390">
    <property type="entry name" value="WH_DNA-bd_sf"/>
</dbReference>
<dbReference type="GO" id="GO:0006950">
    <property type="term" value="P:response to stress"/>
    <property type="evidence" value="ECO:0007669"/>
    <property type="project" value="TreeGrafter"/>
</dbReference>
<protein>
    <submittedName>
        <fullName evidence="5">DNA-binding MarR family transcriptional regulator</fullName>
    </submittedName>
</protein>
<sequence>MTAGGPTAETPDLGDLMHAAFRRLRHRWSHQLAPFDLTPYQFRALQAVAGGAHGHGPDGHGACADHRRCQEAGRHVEEGLRLKDIADRLRIAPRSATEVIDQLEAKGLVERRPDPADRRATRISLSEAGVGLREEVREARRREAGDYFSVLSQPDQAELARLLTELARAQE</sequence>
<dbReference type="PROSITE" id="PS50995">
    <property type="entry name" value="HTH_MARR_2"/>
    <property type="match status" value="1"/>
</dbReference>
<dbReference type="PROSITE" id="PS01117">
    <property type="entry name" value="HTH_MARR_1"/>
    <property type="match status" value="1"/>
</dbReference>
<evidence type="ECO:0000256" key="1">
    <source>
        <dbReference type="ARBA" id="ARBA00023015"/>
    </source>
</evidence>
<dbReference type="OrthoDB" id="9815567at2"/>
<dbReference type="Gene3D" id="1.10.10.10">
    <property type="entry name" value="Winged helix-like DNA-binding domain superfamily/Winged helix DNA-binding domain"/>
    <property type="match status" value="1"/>
</dbReference>
<evidence type="ECO:0000259" key="4">
    <source>
        <dbReference type="PROSITE" id="PS50995"/>
    </source>
</evidence>
<keyword evidence="3" id="KW-0804">Transcription</keyword>
<accession>A0A3D9LGC6</accession>
<evidence type="ECO:0000256" key="2">
    <source>
        <dbReference type="ARBA" id="ARBA00023125"/>
    </source>
</evidence>
<dbReference type="AlphaFoldDB" id="A0A3D9LGC6"/>
<dbReference type="SMART" id="SM00347">
    <property type="entry name" value="HTH_MARR"/>
    <property type="match status" value="1"/>
</dbReference>
<dbReference type="InterPro" id="IPR000835">
    <property type="entry name" value="HTH_MarR-typ"/>
</dbReference>
<dbReference type="InterPro" id="IPR039422">
    <property type="entry name" value="MarR/SlyA-like"/>
</dbReference>
<dbReference type="Pfam" id="PF01047">
    <property type="entry name" value="MarR"/>
    <property type="match status" value="1"/>
</dbReference>
<dbReference type="EMBL" id="QREH01000001">
    <property type="protein sequence ID" value="REE04716.1"/>
    <property type="molecule type" value="Genomic_DNA"/>
</dbReference>
<dbReference type="InterPro" id="IPR036388">
    <property type="entry name" value="WH-like_DNA-bd_sf"/>
</dbReference>
<feature type="domain" description="HTH marR-type" evidence="4">
    <location>
        <begin position="10"/>
        <end position="168"/>
    </location>
</feature>
<dbReference type="GO" id="GO:0003677">
    <property type="term" value="F:DNA binding"/>
    <property type="evidence" value="ECO:0007669"/>
    <property type="project" value="UniProtKB-KW"/>
</dbReference>
<dbReference type="PANTHER" id="PTHR33164:SF103">
    <property type="entry name" value="REGULATORY PROTEIN MARR"/>
    <property type="match status" value="1"/>
</dbReference>
<keyword evidence="6" id="KW-1185">Reference proteome</keyword>
<comment type="caution">
    <text evidence="5">The sequence shown here is derived from an EMBL/GenBank/DDBJ whole genome shotgun (WGS) entry which is preliminary data.</text>
</comment>
<dbReference type="GO" id="GO:0003700">
    <property type="term" value="F:DNA-binding transcription factor activity"/>
    <property type="evidence" value="ECO:0007669"/>
    <property type="project" value="InterPro"/>
</dbReference>
<dbReference type="RefSeq" id="WP_115932592.1">
    <property type="nucleotide sequence ID" value="NZ_QREH01000001.1"/>
</dbReference>
<keyword evidence="2 5" id="KW-0238">DNA-binding</keyword>
<reference evidence="5 6" key="1">
    <citation type="submission" date="2018-07" db="EMBL/GenBank/DDBJ databases">
        <title>Sequencing the genomes of 1000 actinobacteria strains.</title>
        <authorList>
            <person name="Klenk H.-P."/>
        </authorList>
    </citation>
    <scope>NUCLEOTIDE SEQUENCE [LARGE SCALE GENOMIC DNA]</scope>
    <source>
        <strain evidence="5 6">DSM 14442</strain>
    </source>
</reference>
<gene>
    <name evidence="5" type="ORF">C8E99_2563</name>
</gene>
<evidence type="ECO:0000313" key="5">
    <source>
        <dbReference type="EMBL" id="REE04716.1"/>
    </source>
</evidence>
<dbReference type="SUPFAM" id="SSF46785">
    <property type="entry name" value="Winged helix' DNA-binding domain"/>
    <property type="match status" value="1"/>
</dbReference>
<name>A0A3D9LGC6_9MICC</name>
<dbReference type="PANTHER" id="PTHR33164">
    <property type="entry name" value="TRANSCRIPTIONAL REGULATOR, MARR FAMILY"/>
    <property type="match status" value="1"/>
</dbReference>
<dbReference type="PRINTS" id="PR00598">
    <property type="entry name" value="HTHMARR"/>
</dbReference>
<dbReference type="InterPro" id="IPR023187">
    <property type="entry name" value="Tscrpt_reg_MarR-type_CS"/>
</dbReference>
<keyword evidence="1" id="KW-0805">Transcription regulation</keyword>
<dbReference type="Proteomes" id="UP000256727">
    <property type="component" value="Unassembled WGS sequence"/>
</dbReference>
<evidence type="ECO:0000256" key="3">
    <source>
        <dbReference type="ARBA" id="ARBA00023163"/>
    </source>
</evidence>
<evidence type="ECO:0000313" key="6">
    <source>
        <dbReference type="Proteomes" id="UP000256727"/>
    </source>
</evidence>
<proteinExistence type="predicted"/>